<dbReference type="Proteomes" id="UP000051836">
    <property type="component" value="Unassembled WGS sequence"/>
</dbReference>
<comment type="caution">
    <text evidence="1">The sequence shown here is derived from an EMBL/GenBank/DDBJ whole genome shotgun (WGS) entry which is preliminary data.</text>
</comment>
<name>A0A0Q3UTG2_AMAAE</name>
<reference evidence="1 2" key="1">
    <citation type="submission" date="2015-10" db="EMBL/GenBank/DDBJ databases">
        <authorList>
            <person name="Gilbert D.G."/>
        </authorList>
    </citation>
    <scope>NUCLEOTIDE SEQUENCE [LARGE SCALE GENOMIC DNA]</scope>
    <source>
        <strain evidence="1">FVVF132</strain>
    </source>
</reference>
<sequence length="98" mass="11145">MSKREQEWPLEALWCAETSTGSGPPACGINWMAPVTDTSDEHLKRNQAIYPLHLDQDRKKTYDHFERDLFTVPQEAGTCNSPEDDLTMLLIGFMLMTA</sequence>
<evidence type="ECO:0000313" key="2">
    <source>
        <dbReference type="Proteomes" id="UP000051836"/>
    </source>
</evidence>
<organism evidence="1 2">
    <name type="scientific">Amazona aestiva</name>
    <name type="common">Blue-fronted Amazon parrot</name>
    <dbReference type="NCBI Taxonomy" id="12930"/>
    <lineage>
        <taxon>Eukaryota</taxon>
        <taxon>Metazoa</taxon>
        <taxon>Chordata</taxon>
        <taxon>Craniata</taxon>
        <taxon>Vertebrata</taxon>
        <taxon>Euteleostomi</taxon>
        <taxon>Archelosauria</taxon>
        <taxon>Archosauria</taxon>
        <taxon>Dinosauria</taxon>
        <taxon>Saurischia</taxon>
        <taxon>Theropoda</taxon>
        <taxon>Coelurosauria</taxon>
        <taxon>Aves</taxon>
        <taxon>Neognathae</taxon>
        <taxon>Neoaves</taxon>
        <taxon>Telluraves</taxon>
        <taxon>Australaves</taxon>
        <taxon>Psittaciformes</taxon>
        <taxon>Psittacidae</taxon>
        <taxon>Amazona</taxon>
    </lineage>
</organism>
<gene>
    <name evidence="1" type="ORF">AAES_62879</name>
</gene>
<evidence type="ECO:0000313" key="1">
    <source>
        <dbReference type="EMBL" id="KQK83154.1"/>
    </source>
</evidence>
<accession>A0A0Q3UTG2</accession>
<dbReference type="AlphaFoldDB" id="A0A0Q3UTG2"/>
<protein>
    <submittedName>
        <fullName evidence="1">Uncharacterized protein</fullName>
    </submittedName>
</protein>
<dbReference type="EMBL" id="LMAW01001581">
    <property type="protein sequence ID" value="KQK83154.1"/>
    <property type="molecule type" value="Genomic_DNA"/>
</dbReference>
<keyword evidence="2" id="KW-1185">Reference proteome</keyword>
<proteinExistence type="predicted"/>